<dbReference type="Proteomes" id="UP001161247">
    <property type="component" value="Chromosome 1"/>
</dbReference>
<organism evidence="2 3">
    <name type="scientific">Oldenlandia corymbosa var. corymbosa</name>
    <dbReference type="NCBI Taxonomy" id="529605"/>
    <lineage>
        <taxon>Eukaryota</taxon>
        <taxon>Viridiplantae</taxon>
        <taxon>Streptophyta</taxon>
        <taxon>Embryophyta</taxon>
        <taxon>Tracheophyta</taxon>
        <taxon>Spermatophyta</taxon>
        <taxon>Magnoliopsida</taxon>
        <taxon>eudicotyledons</taxon>
        <taxon>Gunneridae</taxon>
        <taxon>Pentapetalae</taxon>
        <taxon>asterids</taxon>
        <taxon>lamiids</taxon>
        <taxon>Gentianales</taxon>
        <taxon>Rubiaceae</taxon>
        <taxon>Rubioideae</taxon>
        <taxon>Spermacoceae</taxon>
        <taxon>Hedyotis-Oldenlandia complex</taxon>
        <taxon>Oldenlandia</taxon>
    </lineage>
</organism>
<evidence type="ECO:0000313" key="2">
    <source>
        <dbReference type="EMBL" id="CAI9089935.1"/>
    </source>
</evidence>
<dbReference type="AlphaFoldDB" id="A0AAV1C302"/>
<name>A0AAV1C302_OLDCO</name>
<evidence type="ECO:0000313" key="3">
    <source>
        <dbReference type="Proteomes" id="UP001161247"/>
    </source>
</evidence>
<sequence>MWDARTQKNASLFNGLKFRYKLFRYLSFSYLGNLDKAHVEEIPLKNGTTYLRKQHLPCLQLQGFLGAQEHSLMGVKMVMLSILQFAYNSMNLSQQKFFVEMSQSNQPKIEGPFGSPRVNQSTISEVKKQRKPRQLVLEKVVKEDVGKELAKSTKKTLRALFQDYIRIHAAPTFPSPSTPSPLAGSSSIEFTDIEAEDMEEEDIDISGAEISE</sequence>
<accession>A0AAV1C302</accession>
<evidence type="ECO:0000256" key="1">
    <source>
        <dbReference type="SAM" id="MobiDB-lite"/>
    </source>
</evidence>
<feature type="compositionally biased region" description="Acidic residues" evidence="1">
    <location>
        <begin position="191"/>
        <end position="204"/>
    </location>
</feature>
<protein>
    <submittedName>
        <fullName evidence="2">OLC1v1024588C1</fullName>
    </submittedName>
</protein>
<proteinExistence type="predicted"/>
<reference evidence="2" key="1">
    <citation type="submission" date="2023-03" db="EMBL/GenBank/DDBJ databases">
        <authorList>
            <person name="Julca I."/>
        </authorList>
    </citation>
    <scope>NUCLEOTIDE SEQUENCE</scope>
</reference>
<dbReference type="EMBL" id="OX459118">
    <property type="protein sequence ID" value="CAI9089935.1"/>
    <property type="molecule type" value="Genomic_DNA"/>
</dbReference>
<gene>
    <name evidence="2" type="ORF">OLC1_LOCUS2192</name>
</gene>
<feature type="region of interest" description="Disordered" evidence="1">
    <location>
        <begin position="171"/>
        <end position="212"/>
    </location>
</feature>
<keyword evidence="3" id="KW-1185">Reference proteome</keyword>